<dbReference type="Gene3D" id="3.90.25.10">
    <property type="entry name" value="UDP-galactose 4-epimerase, domain 1"/>
    <property type="match status" value="1"/>
</dbReference>
<dbReference type="Gene3D" id="3.40.50.720">
    <property type="entry name" value="NAD(P)-binding Rossmann-like Domain"/>
    <property type="match status" value="1"/>
</dbReference>
<accession>A0A7S0TAX8</accession>
<proteinExistence type="inferred from homology"/>
<organism evidence="5">
    <name type="scientific">Pseudo-nitzschia delicatissima</name>
    <dbReference type="NCBI Taxonomy" id="44447"/>
    <lineage>
        <taxon>Eukaryota</taxon>
        <taxon>Sar</taxon>
        <taxon>Stramenopiles</taxon>
        <taxon>Ochrophyta</taxon>
        <taxon>Bacillariophyta</taxon>
        <taxon>Bacillariophyceae</taxon>
        <taxon>Bacillariophycidae</taxon>
        <taxon>Bacillariales</taxon>
        <taxon>Bacillariaceae</taxon>
        <taxon>Pseudo-nitzschia</taxon>
    </lineage>
</organism>
<feature type="region of interest" description="Disordered" evidence="3">
    <location>
        <begin position="1"/>
        <end position="64"/>
    </location>
</feature>
<protein>
    <recommendedName>
        <fullName evidence="4">NAD(P)-binding domain-containing protein</fullName>
    </recommendedName>
</protein>
<feature type="compositionally biased region" description="Polar residues" evidence="3">
    <location>
        <begin position="37"/>
        <end position="52"/>
    </location>
</feature>
<dbReference type="EMBL" id="HBFG01002343">
    <property type="protein sequence ID" value="CAD8730287.1"/>
    <property type="molecule type" value="Transcribed_RNA"/>
</dbReference>
<dbReference type="InterPro" id="IPR036291">
    <property type="entry name" value="NAD(P)-bd_dom_sf"/>
</dbReference>
<gene>
    <name evidence="5" type="ORF">PDEL0327_LOCUS1780</name>
</gene>
<dbReference type="AlphaFoldDB" id="A0A7S0TAX8"/>
<feature type="compositionally biased region" description="Low complexity" evidence="3">
    <location>
        <begin position="21"/>
        <end position="36"/>
    </location>
</feature>
<comment type="similarity">
    <text evidence="1">Belongs to the NAD(P)-dependent epimerase/dehydratase family.</text>
</comment>
<evidence type="ECO:0000256" key="2">
    <source>
        <dbReference type="ARBA" id="ARBA00023027"/>
    </source>
</evidence>
<dbReference type="InterPro" id="IPR016040">
    <property type="entry name" value="NAD(P)-bd_dom"/>
</dbReference>
<evidence type="ECO:0000313" key="5">
    <source>
        <dbReference type="EMBL" id="CAD8730287.1"/>
    </source>
</evidence>
<reference evidence="5" key="1">
    <citation type="submission" date="2021-01" db="EMBL/GenBank/DDBJ databases">
        <authorList>
            <person name="Corre E."/>
            <person name="Pelletier E."/>
            <person name="Niang G."/>
            <person name="Scheremetjew M."/>
            <person name="Finn R."/>
            <person name="Kale V."/>
            <person name="Holt S."/>
            <person name="Cochrane G."/>
            <person name="Meng A."/>
            <person name="Brown T."/>
            <person name="Cohen L."/>
        </authorList>
    </citation>
    <scope>NUCLEOTIDE SEQUENCE</scope>
    <source>
        <strain evidence="5">B596</strain>
    </source>
</reference>
<sequence>MKNLNHSPSMPVLVPSDDDSASNNSGSEASASNDANTIKSKSTMHRSGSSVMFSEVKDSGKASTRTPVLPHVGYKKVLVTGGAGFIGSNVAEYLLSRGDDVVIVDEMNDYYDVSIKESNLRLLEEAYPEDGRLKIYRGDICDPDLMEHIFESEQIKWVCHMAARAGVRPSIQDPFVYIHSNIKGTTQLMELSHRYGIENFVFASSSSVYGGSKSTFFSEEENVDNPVSPYAASKKACELLAYTYHHLYKLNISGLRFFTVYGPRGRPDMAPFKFIDRVSRGVEMQQFGDGSSSRDYTYISDIVDGVVRAIDRRHKYEVFNLGKGEGTSLKEFIELVQKHVGKKAIIRVLPDQPGDVPYTCADVAKAYEYLGYKSTISFEEGIRRTAEWYKNAFSKNEIEICPEVQANGLGRAPSMVSLQN</sequence>
<keyword evidence="2" id="KW-0520">NAD</keyword>
<evidence type="ECO:0000259" key="4">
    <source>
        <dbReference type="Pfam" id="PF16363"/>
    </source>
</evidence>
<evidence type="ECO:0000256" key="1">
    <source>
        <dbReference type="ARBA" id="ARBA00007637"/>
    </source>
</evidence>
<feature type="domain" description="NAD(P)-binding" evidence="4">
    <location>
        <begin position="78"/>
        <end position="385"/>
    </location>
</feature>
<dbReference type="PANTHER" id="PTHR43574">
    <property type="entry name" value="EPIMERASE-RELATED"/>
    <property type="match status" value="1"/>
</dbReference>
<dbReference type="SUPFAM" id="SSF51735">
    <property type="entry name" value="NAD(P)-binding Rossmann-fold domains"/>
    <property type="match status" value="1"/>
</dbReference>
<dbReference type="Pfam" id="PF16363">
    <property type="entry name" value="GDP_Man_Dehyd"/>
    <property type="match status" value="1"/>
</dbReference>
<evidence type="ECO:0000256" key="3">
    <source>
        <dbReference type="SAM" id="MobiDB-lite"/>
    </source>
</evidence>
<name>A0A7S0TAX8_9STRA</name>
<dbReference type="PRINTS" id="PR01713">
    <property type="entry name" value="NUCEPIMERASE"/>
</dbReference>